<evidence type="ECO:0000313" key="7">
    <source>
        <dbReference type="Proteomes" id="UP000054844"/>
    </source>
</evidence>
<dbReference type="RefSeq" id="WP_019463432.1">
    <property type="nucleotide sequence ID" value="NZ_AP031463.1"/>
</dbReference>
<dbReference type="InterPro" id="IPR003346">
    <property type="entry name" value="Transposase_20"/>
</dbReference>
<dbReference type="Pfam" id="PF02371">
    <property type="entry name" value="Transposase_20"/>
    <property type="match status" value="1"/>
</dbReference>
<dbReference type="EMBL" id="UGVN01000002">
    <property type="protein sequence ID" value="SUE95246.1"/>
    <property type="molecule type" value="Genomic_DNA"/>
</dbReference>
<name>A0A1S8CYV0_9PROT</name>
<feature type="domain" description="Transposase IS110-like N-terminal" evidence="2">
    <location>
        <begin position="4"/>
        <end position="145"/>
    </location>
</feature>
<keyword evidence="7" id="KW-1185">Reference proteome</keyword>
<evidence type="ECO:0000259" key="3">
    <source>
        <dbReference type="Pfam" id="PF02371"/>
    </source>
</evidence>
<sequence>MRIVGLDIHRVFAEAVMLDDGKVVRLGRVGMTRDHLEAFARTLTHDDHVVVEATGNAAAVVEVIAPHVGHVVIANPRQVRLIAHAKIKTDTIDATVLAKLYASNFLPEVWVPDARTLALRRQVTRRNQIVRQRVRLKTITQSILHAHLVPQCPHADLFGHRGRSWLLAQHLPADEREAVERHLREYDRLSEDLKVIERELARDALADASIQRLMTVPGSDMVVALGLSAAIGPISRFQGPDQLVAYLGLNPSVHQSGEGRPQHGRITKQGRAHTRTMLVEAAWQAVRGPGPLRAFYQRVAARRGNHIAAVAVARKLTVIVWHMLTKGEDYAGVRPALHAKKLRDLELRSGQPERRGQRGSAYEYNLTRTRQEEKRRGEQAETAYRRLTEGWTKRGRRVPTGAAKEARLS</sequence>
<reference evidence="4 7" key="1">
    <citation type="submission" date="2016-12" db="EMBL/GenBank/DDBJ databases">
        <title>Draft genome sequence of Roseomonas mucosa strain AU37, isolated from a peripheral intravenous catheter.</title>
        <authorList>
            <person name="Choudhury M.A."/>
            <person name="Sidjabat H.E."/>
            <person name="Wailan A.M."/>
            <person name="Zhang L."/>
            <person name="Marsh N.M."/>
            <person name="Rickard C.M."/>
            <person name="Davies M."/>
            <person name="Mcmillan D.J."/>
        </authorList>
    </citation>
    <scope>NUCLEOTIDE SEQUENCE [LARGE SCALE GENOMIC DNA]</scope>
    <source>
        <strain evidence="4 7">SAVE376</strain>
    </source>
</reference>
<dbReference type="OrthoDB" id="8261795at2"/>
<dbReference type="PANTHER" id="PTHR33055:SF13">
    <property type="entry name" value="TRANSPOSASE"/>
    <property type="match status" value="1"/>
</dbReference>
<dbReference type="InterPro" id="IPR047650">
    <property type="entry name" value="Transpos_IS110"/>
</dbReference>
<accession>A0A1S8CYV0</accession>
<evidence type="ECO:0000313" key="4">
    <source>
        <dbReference type="EMBL" id="ONH81223.1"/>
    </source>
</evidence>
<evidence type="ECO:0000313" key="8">
    <source>
        <dbReference type="Proteomes" id="UP000254919"/>
    </source>
</evidence>
<dbReference type="Proteomes" id="UP000054844">
    <property type="component" value="Unassembled WGS sequence"/>
</dbReference>
<dbReference type="NCBIfam" id="NF033542">
    <property type="entry name" value="transpos_IS110"/>
    <property type="match status" value="1"/>
</dbReference>
<organism evidence="4 7">
    <name type="scientific">Roseomonas mucosa</name>
    <dbReference type="NCBI Taxonomy" id="207340"/>
    <lineage>
        <taxon>Bacteria</taxon>
        <taxon>Pseudomonadati</taxon>
        <taxon>Pseudomonadota</taxon>
        <taxon>Alphaproteobacteria</taxon>
        <taxon>Acetobacterales</taxon>
        <taxon>Roseomonadaceae</taxon>
        <taxon>Roseomonas</taxon>
    </lineage>
</organism>
<dbReference type="EMBL" id="LLWF02000156">
    <property type="protein sequence ID" value="ONH81223.1"/>
    <property type="molecule type" value="Genomic_DNA"/>
</dbReference>
<evidence type="ECO:0000256" key="1">
    <source>
        <dbReference type="SAM" id="MobiDB-lite"/>
    </source>
</evidence>
<dbReference type="Proteomes" id="UP000254919">
    <property type="component" value="Unassembled WGS sequence"/>
</dbReference>
<feature type="compositionally biased region" description="Basic and acidic residues" evidence="1">
    <location>
        <begin position="369"/>
        <end position="392"/>
    </location>
</feature>
<dbReference type="AlphaFoldDB" id="A0A1S8CYV0"/>
<dbReference type="InterPro" id="IPR002525">
    <property type="entry name" value="Transp_IS110-like_N"/>
</dbReference>
<dbReference type="GO" id="GO:0004803">
    <property type="term" value="F:transposase activity"/>
    <property type="evidence" value="ECO:0007669"/>
    <property type="project" value="InterPro"/>
</dbReference>
<protein>
    <submittedName>
        <fullName evidence="4">IS110 family transposase</fullName>
    </submittedName>
    <submittedName>
        <fullName evidence="5">Transposase IS116/IS110/IS902 family</fullName>
    </submittedName>
</protein>
<evidence type="ECO:0000313" key="5">
    <source>
        <dbReference type="EMBL" id="SUE95246.1"/>
    </source>
</evidence>
<feature type="region of interest" description="Disordered" evidence="1">
    <location>
        <begin position="368"/>
        <end position="409"/>
    </location>
</feature>
<reference evidence="5 8" key="2">
    <citation type="submission" date="2018-06" db="EMBL/GenBank/DDBJ databases">
        <authorList>
            <consortium name="Pathogen Informatics"/>
            <person name="Doyle S."/>
        </authorList>
    </citation>
    <scope>NUCLEOTIDE SEQUENCE [LARGE SCALE GENOMIC DNA]</scope>
    <source>
        <strain evidence="5 8">NCTC13291</strain>
    </source>
</reference>
<dbReference type="GO" id="GO:0006313">
    <property type="term" value="P:DNA transposition"/>
    <property type="evidence" value="ECO:0007669"/>
    <property type="project" value="InterPro"/>
</dbReference>
<gene>
    <name evidence="4" type="ORF">APZ41_021030</name>
    <name evidence="5" type="ORF">NCTC13291_04129</name>
    <name evidence="6" type="ORF">NCTC13291_04164</name>
</gene>
<proteinExistence type="predicted"/>
<dbReference type="PANTHER" id="PTHR33055">
    <property type="entry name" value="TRANSPOSASE FOR INSERTION SEQUENCE ELEMENT IS1111A"/>
    <property type="match status" value="1"/>
</dbReference>
<feature type="domain" description="Transposase IS116/IS110/IS902 C-terminal" evidence="3">
    <location>
        <begin position="211"/>
        <end position="297"/>
    </location>
</feature>
<dbReference type="GO" id="GO:0003677">
    <property type="term" value="F:DNA binding"/>
    <property type="evidence" value="ECO:0007669"/>
    <property type="project" value="InterPro"/>
</dbReference>
<dbReference type="EMBL" id="UGVN01000002">
    <property type="protein sequence ID" value="SUE95281.1"/>
    <property type="molecule type" value="Genomic_DNA"/>
</dbReference>
<evidence type="ECO:0000313" key="6">
    <source>
        <dbReference type="EMBL" id="SUE95281.1"/>
    </source>
</evidence>
<dbReference type="Pfam" id="PF01548">
    <property type="entry name" value="DEDD_Tnp_IS110"/>
    <property type="match status" value="1"/>
</dbReference>
<evidence type="ECO:0000259" key="2">
    <source>
        <dbReference type="Pfam" id="PF01548"/>
    </source>
</evidence>
<dbReference type="GeneID" id="99631496"/>
<dbReference type="STRING" id="207340.APZ41_021030"/>